<feature type="compositionally biased region" description="Low complexity" evidence="1">
    <location>
        <begin position="93"/>
        <end position="109"/>
    </location>
</feature>
<feature type="region of interest" description="Disordered" evidence="1">
    <location>
        <begin position="1"/>
        <end position="36"/>
    </location>
</feature>
<name>A0A0F9TTV3_9ZZZZ</name>
<feature type="region of interest" description="Disordered" evidence="1">
    <location>
        <begin position="76"/>
        <end position="146"/>
    </location>
</feature>
<dbReference type="AlphaFoldDB" id="A0A0F9TTV3"/>
<evidence type="ECO:0000256" key="1">
    <source>
        <dbReference type="SAM" id="MobiDB-lite"/>
    </source>
</evidence>
<evidence type="ECO:0000313" key="2">
    <source>
        <dbReference type="EMBL" id="KKN52566.1"/>
    </source>
</evidence>
<proteinExistence type="predicted"/>
<gene>
    <name evidence="2" type="ORF">LCGC14_0611180</name>
</gene>
<dbReference type="EMBL" id="LAZR01001013">
    <property type="protein sequence ID" value="KKN52566.1"/>
    <property type="molecule type" value="Genomic_DNA"/>
</dbReference>
<sequence length="157" mass="15543">MQLPSTIAGVPRGLPPARPTGAPQVGAPTRGIGQGGGQQERVLMTLLTMLSQMPEAQVMLPMGQLTDLVEGGGMGSLNPSMVGGGGAGGVGRGAPAPGLSQPRPRQPGVPQGGGRPLPQRGAVAGGMQRTGVPPRQGLGGAQPRGNAQALMRLLGGR</sequence>
<organism evidence="2">
    <name type="scientific">marine sediment metagenome</name>
    <dbReference type="NCBI Taxonomy" id="412755"/>
    <lineage>
        <taxon>unclassified sequences</taxon>
        <taxon>metagenomes</taxon>
        <taxon>ecological metagenomes</taxon>
    </lineage>
</organism>
<accession>A0A0F9TTV3</accession>
<protein>
    <submittedName>
        <fullName evidence="2">Uncharacterized protein</fullName>
    </submittedName>
</protein>
<feature type="compositionally biased region" description="Gly residues" evidence="1">
    <location>
        <begin position="82"/>
        <end position="92"/>
    </location>
</feature>
<reference evidence="2" key="1">
    <citation type="journal article" date="2015" name="Nature">
        <title>Complex archaea that bridge the gap between prokaryotes and eukaryotes.</title>
        <authorList>
            <person name="Spang A."/>
            <person name="Saw J.H."/>
            <person name="Jorgensen S.L."/>
            <person name="Zaremba-Niedzwiedzka K."/>
            <person name="Martijn J."/>
            <person name="Lind A.E."/>
            <person name="van Eijk R."/>
            <person name="Schleper C."/>
            <person name="Guy L."/>
            <person name="Ettema T.J."/>
        </authorList>
    </citation>
    <scope>NUCLEOTIDE SEQUENCE</scope>
</reference>
<comment type="caution">
    <text evidence="2">The sequence shown here is derived from an EMBL/GenBank/DDBJ whole genome shotgun (WGS) entry which is preliminary data.</text>
</comment>